<evidence type="ECO:0000313" key="11">
    <source>
        <dbReference type="EMBL" id="MBS7662401.1"/>
    </source>
</evidence>
<keyword evidence="4 9" id="KW-0997">Cell inner membrane</keyword>
<evidence type="ECO:0000256" key="9">
    <source>
        <dbReference type="RuleBase" id="RU369079"/>
    </source>
</evidence>
<feature type="domain" description="Tripartite ATP-independent periplasmic transporters DctQ component" evidence="10">
    <location>
        <begin position="65"/>
        <end position="184"/>
    </location>
</feature>
<evidence type="ECO:0000259" key="10">
    <source>
        <dbReference type="Pfam" id="PF04290"/>
    </source>
</evidence>
<dbReference type="InterPro" id="IPR007387">
    <property type="entry name" value="TRAP_DctQ"/>
</dbReference>
<feature type="transmembrane region" description="Helical" evidence="9">
    <location>
        <begin position="14"/>
        <end position="33"/>
    </location>
</feature>
<feature type="transmembrane region" description="Helical" evidence="9">
    <location>
        <begin position="157"/>
        <end position="176"/>
    </location>
</feature>
<evidence type="ECO:0000256" key="1">
    <source>
        <dbReference type="ARBA" id="ARBA00004429"/>
    </source>
</evidence>
<keyword evidence="12" id="KW-1185">Reference proteome</keyword>
<name>A0ABS5Q239_9PSED</name>
<evidence type="ECO:0000313" key="12">
    <source>
        <dbReference type="Proteomes" id="UP001196601"/>
    </source>
</evidence>
<comment type="subcellular location">
    <subcellularLocation>
        <location evidence="1 9">Cell inner membrane</location>
        <topology evidence="1 9">Multi-pass membrane protein</topology>
    </subcellularLocation>
</comment>
<keyword evidence="3" id="KW-1003">Cell membrane</keyword>
<evidence type="ECO:0000256" key="4">
    <source>
        <dbReference type="ARBA" id="ARBA00022519"/>
    </source>
</evidence>
<evidence type="ECO:0000256" key="6">
    <source>
        <dbReference type="ARBA" id="ARBA00022989"/>
    </source>
</evidence>
<dbReference type="Pfam" id="PF04290">
    <property type="entry name" value="DctQ"/>
    <property type="match status" value="1"/>
</dbReference>
<comment type="similarity">
    <text evidence="8 9">Belongs to the TRAP transporter small permease family.</text>
</comment>
<dbReference type="EMBL" id="JADPMV010000001">
    <property type="protein sequence ID" value="MBS7662401.1"/>
    <property type="molecule type" value="Genomic_DNA"/>
</dbReference>
<evidence type="ECO:0000256" key="2">
    <source>
        <dbReference type="ARBA" id="ARBA00022448"/>
    </source>
</evidence>
<sequence length="215" mass="23888">MNAIRRVWDHFEEAFIAFLLGTMTLVTFVYVILNNLYTVFYSLGDNWPAASDLFFAIGDSVIEMAQAMTWSIALTKALFAWLIFFGLAYGVRTAGHIGVDALVKLAKKPTQRIIGLIACLCCLGYAGLISVASFDWVRTLLTAGIGAEDLGHYGIKQWHITLIVPFGYAMVFIRFLEIFVRILRNQQTGLGLADEAAEAMKLTEHDDASKKDPKP</sequence>
<comment type="caution">
    <text evidence="11">The sequence shown here is derived from an EMBL/GenBank/DDBJ whole genome shotgun (WGS) entry which is preliminary data.</text>
</comment>
<evidence type="ECO:0000256" key="7">
    <source>
        <dbReference type="ARBA" id="ARBA00023136"/>
    </source>
</evidence>
<feature type="transmembrane region" description="Helical" evidence="9">
    <location>
        <begin position="113"/>
        <end position="137"/>
    </location>
</feature>
<evidence type="ECO:0000256" key="3">
    <source>
        <dbReference type="ARBA" id="ARBA00022475"/>
    </source>
</evidence>
<keyword evidence="2 9" id="KW-0813">Transport</keyword>
<keyword evidence="7 9" id="KW-0472">Membrane</keyword>
<dbReference type="PANTHER" id="PTHR35011">
    <property type="entry name" value="2,3-DIKETO-L-GULONATE TRAP TRANSPORTER SMALL PERMEASE PROTEIN YIAM"/>
    <property type="match status" value="1"/>
</dbReference>
<organism evidence="11 12">
    <name type="scientific">Pseudomonas lalucatii</name>
    <dbReference type="NCBI Taxonomy" id="1424203"/>
    <lineage>
        <taxon>Bacteria</taxon>
        <taxon>Pseudomonadati</taxon>
        <taxon>Pseudomonadota</taxon>
        <taxon>Gammaproteobacteria</taxon>
        <taxon>Pseudomonadales</taxon>
        <taxon>Pseudomonadaceae</taxon>
        <taxon>Pseudomonas</taxon>
    </lineage>
</organism>
<reference evidence="11 12" key="1">
    <citation type="journal article" date="2021" name="Syst. Appl. Microbiol.">
        <title>Pseudomonas lalucatii sp. nov. isolated from Vallgornera, a karstic cave in Mallorca, Western Mediterranean.</title>
        <authorList>
            <person name="Busquets A."/>
            <person name="Mulet M."/>
            <person name="Gomila M."/>
            <person name="Garcia-Valdes E."/>
        </authorList>
    </citation>
    <scope>NUCLEOTIDE SEQUENCE [LARGE SCALE GENOMIC DNA]</scope>
    <source>
        <strain evidence="11 12">R1b54</strain>
    </source>
</reference>
<dbReference type="PANTHER" id="PTHR35011:SF2">
    <property type="entry name" value="2,3-DIKETO-L-GULONATE TRAP TRANSPORTER SMALL PERMEASE PROTEIN YIAM"/>
    <property type="match status" value="1"/>
</dbReference>
<dbReference type="Proteomes" id="UP001196601">
    <property type="component" value="Unassembled WGS sequence"/>
</dbReference>
<dbReference type="InterPro" id="IPR055348">
    <property type="entry name" value="DctQ"/>
</dbReference>
<accession>A0ABS5Q239</accession>
<keyword evidence="5 9" id="KW-0812">Transmembrane</keyword>
<evidence type="ECO:0000256" key="5">
    <source>
        <dbReference type="ARBA" id="ARBA00022692"/>
    </source>
</evidence>
<comment type="function">
    <text evidence="9">Part of the tripartite ATP-independent periplasmic (TRAP) transport system.</text>
</comment>
<comment type="subunit">
    <text evidence="9">The complex comprises the extracytoplasmic solute receptor protein and the two transmembrane proteins.</text>
</comment>
<gene>
    <name evidence="11" type="ORF">I0D00_10690</name>
</gene>
<feature type="transmembrane region" description="Helical" evidence="9">
    <location>
        <begin position="70"/>
        <end position="92"/>
    </location>
</feature>
<dbReference type="RefSeq" id="WP_213639698.1">
    <property type="nucleotide sequence ID" value="NZ_JADPMV010000001.1"/>
</dbReference>
<keyword evidence="6 9" id="KW-1133">Transmembrane helix</keyword>
<proteinExistence type="inferred from homology"/>
<protein>
    <recommendedName>
        <fullName evidence="9">TRAP transporter small permease protein</fullName>
    </recommendedName>
</protein>
<evidence type="ECO:0000256" key="8">
    <source>
        <dbReference type="ARBA" id="ARBA00038436"/>
    </source>
</evidence>